<dbReference type="InterPro" id="IPR001296">
    <property type="entry name" value="Glyco_trans_1"/>
</dbReference>
<dbReference type="Proteomes" id="UP000229730">
    <property type="component" value="Unassembled WGS sequence"/>
</dbReference>
<dbReference type="OrthoDB" id="118340at2"/>
<name>A0A2G4YVH7_9PROT</name>
<keyword evidence="4" id="KW-1185">Reference proteome</keyword>
<sequence length="347" mass="39751">MKFSNTSTRAAILAFPKSGIAYNEALYNALEREGVEVKEGTYAGRWLLKSLYKHDSIHIHWPSFFYAGKTSMVSEILAFAKFCLFLLFARIRCRAVFWTAHNLYPHNRSRTPYLDKIARWVVILLSSKVFVHRETAAKRFLKEFPIAKSKLELIDHGNWIDYYPHNISREEARLKFNIPEDKFVYLFIGLCSEYKNVDRLVEAFKQLPQDAVLLIAGKFQNQDYYAKVKEVISDITDKQIHLEAKFIPNDELQYYLLASDAVVLPYADSLTSGAAVLALGFGRPVIAPGLGYLVDVINPTNGVLYYPNEKPELVKAMEYIRTEKYSEEGIVKYAASLSWDSACKALR</sequence>
<dbReference type="EMBL" id="PDEM01000009">
    <property type="protein sequence ID" value="PHZ86240.1"/>
    <property type="molecule type" value="Genomic_DNA"/>
</dbReference>
<dbReference type="RefSeq" id="WP_099471824.1">
    <property type="nucleotide sequence ID" value="NZ_CP041025.1"/>
</dbReference>
<feature type="domain" description="Glycosyl transferase family 1" evidence="2">
    <location>
        <begin position="169"/>
        <end position="334"/>
    </location>
</feature>
<accession>A0A2G4YVH7</accession>
<proteinExistence type="predicted"/>
<dbReference type="PANTHER" id="PTHR46401">
    <property type="entry name" value="GLYCOSYLTRANSFERASE WBBK-RELATED"/>
    <property type="match status" value="1"/>
</dbReference>
<dbReference type="AlphaFoldDB" id="A0A2G4YVH7"/>
<reference evidence="3 4" key="1">
    <citation type="submission" date="2017-10" db="EMBL/GenBank/DDBJ databases">
        <title>Frigbacter circumglobatus gen. nov. sp. nov., isolated from sediment cultured in situ.</title>
        <authorList>
            <person name="Zhao Z."/>
        </authorList>
    </citation>
    <scope>NUCLEOTIDE SEQUENCE [LARGE SCALE GENOMIC DNA]</scope>
    <source>
        <strain evidence="3 4">ZYL</strain>
    </source>
</reference>
<dbReference type="PANTHER" id="PTHR46401:SF2">
    <property type="entry name" value="GLYCOSYLTRANSFERASE WBBK-RELATED"/>
    <property type="match status" value="1"/>
</dbReference>
<evidence type="ECO:0000313" key="4">
    <source>
        <dbReference type="Proteomes" id="UP000229730"/>
    </source>
</evidence>
<protein>
    <recommendedName>
        <fullName evidence="2">Glycosyl transferase family 1 domain-containing protein</fullName>
    </recommendedName>
</protein>
<dbReference type="Pfam" id="PF00534">
    <property type="entry name" value="Glycos_transf_1"/>
    <property type="match status" value="1"/>
</dbReference>
<dbReference type="GO" id="GO:0016757">
    <property type="term" value="F:glycosyltransferase activity"/>
    <property type="evidence" value="ECO:0007669"/>
    <property type="project" value="InterPro"/>
</dbReference>
<organism evidence="3 4">
    <name type="scientific">Paremcibacter congregatus</name>
    <dbReference type="NCBI Taxonomy" id="2043170"/>
    <lineage>
        <taxon>Bacteria</taxon>
        <taxon>Pseudomonadati</taxon>
        <taxon>Pseudomonadota</taxon>
        <taxon>Alphaproteobacteria</taxon>
        <taxon>Emcibacterales</taxon>
        <taxon>Emcibacteraceae</taxon>
        <taxon>Paremcibacter</taxon>
    </lineage>
</organism>
<dbReference type="Gene3D" id="3.40.50.2000">
    <property type="entry name" value="Glycogen Phosphorylase B"/>
    <property type="match status" value="1"/>
</dbReference>
<evidence type="ECO:0000259" key="2">
    <source>
        <dbReference type="Pfam" id="PF00534"/>
    </source>
</evidence>
<comment type="caution">
    <text evidence="3">The sequence shown here is derived from an EMBL/GenBank/DDBJ whole genome shotgun (WGS) entry which is preliminary data.</text>
</comment>
<dbReference type="GO" id="GO:0009103">
    <property type="term" value="P:lipopolysaccharide biosynthetic process"/>
    <property type="evidence" value="ECO:0007669"/>
    <property type="project" value="TreeGrafter"/>
</dbReference>
<evidence type="ECO:0000256" key="1">
    <source>
        <dbReference type="ARBA" id="ARBA00022679"/>
    </source>
</evidence>
<evidence type="ECO:0000313" key="3">
    <source>
        <dbReference type="EMBL" id="PHZ86240.1"/>
    </source>
</evidence>
<dbReference type="SUPFAM" id="SSF53756">
    <property type="entry name" value="UDP-Glycosyltransferase/glycogen phosphorylase"/>
    <property type="match status" value="1"/>
</dbReference>
<dbReference type="InParanoid" id="A0A2G4YVH7"/>
<gene>
    <name evidence="3" type="ORF">CRD36_06130</name>
</gene>
<keyword evidence="1" id="KW-0808">Transferase</keyword>